<evidence type="ECO:0000313" key="3">
    <source>
        <dbReference type="Proteomes" id="UP001444661"/>
    </source>
</evidence>
<protein>
    <submittedName>
        <fullName evidence="2">Uncharacterized protein</fullName>
    </submittedName>
</protein>
<evidence type="ECO:0000313" key="2">
    <source>
        <dbReference type="EMBL" id="KAK8022675.1"/>
    </source>
</evidence>
<accession>A0ABR1RXN3</accession>
<proteinExistence type="predicted"/>
<sequence length="328" mass="36325">MKITVVLSAFVGAVQSQLKETALAPSRTVAQNPAFYTSVAFRTESSSELKPNSTLPTVAPIISAIPPLHDQLELMLSASLDNCLHHQRAEKCDGLDKVVFVERSNKFLNYWKTDDYNHDGNNQTGRDLLIRLVEYQDVYQTLVTENEDQGPRFPDNIVDLVRSARDRATEEGALNSANARVLDALDVIYNDVCADTKKTKVPRRVQEITDIVLRGLVRNYDKTPFDSTPDRCICAGHFPCGLAVEQYWDIDTKDWMYASESPHFLAFQSATFGRDWDAGIGAEQAPILGGHGVHAADVVDEVVGKSLLLILVVGEHGLVYALVLDQAH</sequence>
<feature type="chain" id="PRO_5046971412" evidence="1">
    <location>
        <begin position="17"/>
        <end position="328"/>
    </location>
</feature>
<dbReference type="EMBL" id="JAQQWK010000012">
    <property type="protein sequence ID" value="KAK8022675.1"/>
    <property type="molecule type" value="Genomic_DNA"/>
</dbReference>
<name>A0ABR1RXN3_9PEZI</name>
<comment type="caution">
    <text evidence="2">The sequence shown here is derived from an EMBL/GenBank/DDBJ whole genome shotgun (WGS) entry which is preliminary data.</text>
</comment>
<gene>
    <name evidence="2" type="ORF">PG993_013442</name>
</gene>
<keyword evidence="1" id="KW-0732">Signal</keyword>
<reference evidence="2 3" key="1">
    <citation type="submission" date="2023-01" db="EMBL/GenBank/DDBJ databases">
        <title>Analysis of 21 Apiospora genomes using comparative genomics revels a genus with tremendous synthesis potential of carbohydrate active enzymes and secondary metabolites.</title>
        <authorList>
            <person name="Sorensen T."/>
        </authorList>
    </citation>
    <scope>NUCLEOTIDE SEQUENCE [LARGE SCALE GENOMIC DNA]</scope>
    <source>
        <strain evidence="2 3">CBS 33761</strain>
    </source>
</reference>
<keyword evidence="3" id="KW-1185">Reference proteome</keyword>
<feature type="signal peptide" evidence="1">
    <location>
        <begin position="1"/>
        <end position="16"/>
    </location>
</feature>
<evidence type="ECO:0000256" key="1">
    <source>
        <dbReference type="SAM" id="SignalP"/>
    </source>
</evidence>
<dbReference type="Proteomes" id="UP001444661">
    <property type="component" value="Unassembled WGS sequence"/>
</dbReference>
<organism evidence="2 3">
    <name type="scientific">Apiospora rasikravindrae</name>
    <dbReference type="NCBI Taxonomy" id="990691"/>
    <lineage>
        <taxon>Eukaryota</taxon>
        <taxon>Fungi</taxon>
        <taxon>Dikarya</taxon>
        <taxon>Ascomycota</taxon>
        <taxon>Pezizomycotina</taxon>
        <taxon>Sordariomycetes</taxon>
        <taxon>Xylariomycetidae</taxon>
        <taxon>Amphisphaeriales</taxon>
        <taxon>Apiosporaceae</taxon>
        <taxon>Apiospora</taxon>
    </lineage>
</organism>